<dbReference type="KEGG" id="kab:B7C62_15720"/>
<gene>
    <name evidence="2" type="ORF">B7C62_15720</name>
</gene>
<dbReference type="CDD" id="cd05399">
    <property type="entry name" value="NT_Rel-Spo_like"/>
    <property type="match status" value="1"/>
</dbReference>
<dbReference type="AlphaFoldDB" id="A0ABC8BT72"/>
<accession>A0ABC8BT72</accession>
<sequence length="623" mass="67970">MTAGVRSAGHGWGTTGCRFGCPPRCAPMGTSVDVSAGSPARPAVAVFREELRGEPSCGGGPRLCSALATSCQSAHPVSLGLLADRIQGCRDAIGSWVSLAVHAVVGDPSSAADLLSQSAYTWGGPRVIYVHLGLLSFNPASFWQALDPILTRGVLMSNELPFSYQAFSDWYDSHKRKYLDTARDAATRVLSEYFEDKLSEMEGARVRITGGRVKSKARTWRKLNLPKYRDVIHQLDEVPEIIDDLVGIRITCNNQSDVVRVRDLIKALPVSDGVVGSVLAQEEGSWKDYANAPKATGYRAVHVNLQTAVSLGVEWHLVTCELQVRTLLQDGWGELTHEDTYKPGSEPPALVRTLSRRMADLLAAVDDIAQDLREELDRLSSVAVGELSEKVDFEIVDEGQLDVESGAGDEAGSKEAAMRYLRERLDGLNHPVDLASLAWEVQREFGQEVSQGWFGFESFKALVRASSADVTISDRPPAYVIPADFVASSAVGLAASSLGIPDVALALKENDKSFPLIGRDQLIAAYERLSLASQEMNWADPMSDFSRINDMTRRARQVQTVDVIVSRPNLDYISKALLHSRNLRGPLVASKIKEIYSSLIIKRVADIAPLENGDELALRGWLA</sequence>
<evidence type="ECO:0000313" key="3">
    <source>
        <dbReference type="Proteomes" id="UP000192251"/>
    </source>
</evidence>
<dbReference type="InterPro" id="IPR043519">
    <property type="entry name" value="NT_sf"/>
</dbReference>
<evidence type="ECO:0000313" key="2">
    <source>
        <dbReference type="EMBL" id="ARF73547.1"/>
    </source>
</evidence>
<name>A0ABC8BT72_9ACTN</name>
<dbReference type="Gene3D" id="3.30.460.10">
    <property type="entry name" value="Beta Polymerase, domain 2"/>
    <property type="match status" value="1"/>
</dbReference>
<dbReference type="PROSITE" id="PS51257">
    <property type="entry name" value="PROKAR_LIPOPROTEIN"/>
    <property type="match status" value="1"/>
</dbReference>
<evidence type="ECO:0000259" key="1">
    <source>
        <dbReference type="SMART" id="SM00954"/>
    </source>
</evidence>
<dbReference type="SMART" id="SM00954">
    <property type="entry name" value="RelA_SpoT"/>
    <property type="match status" value="1"/>
</dbReference>
<reference evidence="2 3" key="1">
    <citation type="submission" date="2017-04" db="EMBL/GenBank/DDBJ databases">
        <title>The complete genome sequence of Streptomyces albolongus YIM 101047, the producer of novel bafilomycins and novel odoriferous sesquiterpenoids.</title>
        <authorList>
            <person name="Yin M."/>
            <person name="Jiang Y."/>
        </authorList>
    </citation>
    <scope>NUCLEOTIDE SEQUENCE [LARGE SCALE GENOMIC DNA]</scope>
    <source>
        <strain evidence="2 3">YIM 101047</strain>
    </source>
</reference>
<dbReference type="SUPFAM" id="SSF81301">
    <property type="entry name" value="Nucleotidyltransferase"/>
    <property type="match status" value="1"/>
</dbReference>
<organism evidence="2 3">
    <name type="scientific">Kitasatospora albolonga</name>
    <dbReference type="NCBI Taxonomy" id="68173"/>
    <lineage>
        <taxon>Bacteria</taxon>
        <taxon>Bacillati</taxon>
        <taxon>Actinomycetota</taxon>
        <taxon>Actinomycetes</taxon>
        <taxon>Kitasatosporales</taxon>
        <taxon>Streptomycetaceae</taxon>
        <taxon>Kitasatospora</taxon>
    </lineage>
</organism>
<dbReference type="InterPro" id="IPR007685">
    <property type="entry name" value="RelA_SpoT"/>
</dbReference>
<dbReference type="PANTHER" id="PTHR41773">
    <property type="entry name" value="GTP PYROPHOSPHATASE-RELATED"/>
    <property type="match status" value="1"/>
</dbReference>
<dbReference type="Pfam" id="PF04607">
    <property type="entry name" value="RelA_SpoT"/>
    <property type="match status" value="1"/>
</dbReference>
<protein>
    <recommendedName>
        <fullName evidence="1">RelA/SpoT domain-containing protein</fullName>
    </recommendedName>
</protein>
<feature type="domain" description="RelA/SpoT" evidence="1">
    <location>
        <begin position="211"/>
        <end position="347"/>
    </location>
</feature>
<proteinExistence type="predicted"/>
<dbReference type="PANTHER" id="PTHR41773:SF1">
    <property type="entry name" value="RELA_SPOT DOMAIN-CONTAINING PROTEIN"/>
    <property type="match status" value="1"/>
</dbReference>
<dbReference type="EMBL" id="CP020563">
    <property type="protein sequence ID" value="ARF73547.1"/>
    <property type="molecule type" value="Genomic_DNA"/>
</dbReference>
<keyword evidence="3" id="KW-1185">Reference proteome</keyword>
<dbReference type="Proteomes" id="UP000192251">
    <property type="component" value="Chromosome"/>
</dbReference>